<protein>
    <recommendedName>
        <fullName evidence="4">Ketoreductase domain-containing protein</fullName>
    </recommendedName>
</protein>
<keyword evidence="2" id="KW-0560">Oxidoreductase</keyword>
<dbReference type="RefSeq" id="WP_130290135.1">
    <property type="nucleotide sequence ID" value="NZ_SHKL01000001.1"/>
</dbReference>
<gene>
    <name evidence="5" type="ORF">EV383_2597</name>
</gene>
<dbReference type="PRINTS" id="PR00080">
    <property type="entry name" value="SDRFAMILY"/>
</dbReference>
<proteinExistence type="inferred from homology"/>
<dbReference type="InterPro" id="IPR002347">
    <property type="entry name" value="SDR_fam"/>
</dbReference>
<name>A0A4Q7UXF2_PSEST</name>
<dbReference type="PANTHER" id="PTHR44196">
    <property type="entry name" value="DEHYDROGENASE/REDUCTASE SDR FAMILY MEMBER 7B"/>
    <property type="match status" value="1"/>
</dbReference>
<keyword evidence="6" id="KW-1185">Reference proteome</keyword>
<dbReference type="PANTHER" id="PTHR44196:SF1">
    <property type="entry name" value="DEHYDROGENASE_REDUCTASE SDR FAMILY MEMBER 7B"/>
    <property type="match status" value="1"/>
</dbReference>
<evidence type="ECO:0000259" key="4">
    <source>
        <dbReference type="SMART" id="SM00822"/>
    </source>
</evidence>
<dbReference type="GO" id="GO:0016020">
    <property type="term" value="C:membrane"/>
    <property type="evidence" value="ECO:0007669"/>
    <property type="project" value="TreeGrafter"/>
</dbReference>
<dbReference type="Proteomes" id="UP000291591">
    <property type="component" value="Unassembled WGS sequence"/>
</dbReference>
<dbReference type="SUPFAM" id="SSF51735">
    <property type="entry name" value="NAD(P)-binding Rossmann-fold domains"/>
    <property type="match status" value="1"/>
</dbReference>
<dbReference type="InterPro" id="IPR057326">
    <property type="entry name" value="KR_dom"/>
</dbReference>
<comment type="similarity">
    <text evidence="1 3">Belongs to the short-chain dehydrogenases/reductases (SDR) family.</text>
</comment>
<accession>A0A4Q7UXF2</accession>
<evidence type="ECO:0000256" key="2">
    <source>
        <dbReference type="ARBA" id="ARBA00023002"/>
    </source>
</evidence>
<dbReference type="OrthoDB" id="9810734at2"/>
<dbReference type="SMART" id="SM00822">
    <property type="entry name" value="PKS_KR"/>
    <property type="match status" value="1"/>
</dbReference>
<dbReference type="PIRSF" id="PIRSF000126">
    <property type="entry name" value="11-beta-HSD1"/>
    <property type="match status" value="1"/>
</dbReference>
<evidence type="ECO:0000256" key="1">
    <source>
        <dbReference type="ARBA" id="ARBA00006484"/>
    </source>
</evidence>
<dbReference type="GO" id="GO:0016491">
    <property type="term" value="F:oxidoreductase activity"/>
    <property type="evidence" value="ECO:0007669"/>
    <property type="project" value="UniProtKB-KW"/>
</dbReference>
<evidence type="ECO:0000313" key="5">
    <source>
        <dbReference type="EMBL" id="RZT85718.1"/>
    </source>
</evidence>
<dbReference type="PRINTS" id="PR00081">
    <property type="entry name" value="GDHRDH"/>
</dbReference>
<evidence type="ECO:0000256" key="3">
    <source>
        <dbReference type="RuleBase" id="RU000363"/>
    </source>
</evidence>
<organism evidence="5 6">
    <name type="scientific">Pseudonocardia sediminis</name>
    <dbReference type="NCBI Taxonomy" id="1397368"/>
    <lineage>
        <taxon>Bacteria</taxon>
        <taxon>Bacillati</taxon>
        <taxon>Actinomycetota</taxon>
        <taxon>Actinomycetes</taxon>
        <taxon>Pseudonocardiales</taxon>
        <taxon>Pseudonocardiaceae</taxon>
        <taxon>Pseudonocardia</taxon>
    </lineage>
</organism>
<dbReference type="CDD" id="cd05233">
    <property type="entry name" value="SDR_c"/>
    <property type="match status" value="1"/>
</dbReference>
<reference evidence="5 6" key="1">
    <citation type="submission" date="2019-02" db="EMBL/GenBank/DDBJ databases">
        <title>Sequencing the genomes of 1000 actinobacteria strains.</title>
        <authorList>
            <person name="Klenk H.-P."/>
        </authorList>
    </citation>
    <scope>NUCLEOTIDE SEQUENCE [LARGE SCALE GENOMIC DNA]</scope>
    <source>
        <strain evidence="5 6">DSM 45779</strain>
    </source>
</reference>
<dbReference type="AlphaFoldDB" id="A0A4Q7UXF2"/>
<dbReference type="Gene3D" id="3.40.50.720">
    <property type="entry name" value="NAD(P)-binding Rossmann-like Domain"/>
    <property type="match status" value="1"/>
</dbReference>
<dbReference type="InterPro" id="IPR036291">
    <property type="entry name" value="NAD(P)-bd_dom_sf"/>
</dbReference>
<dbReference type="Pfam" id="PF00106">
    <property type="entry name" value="adh_short"/>
    <property type="match status" value="1"/>
</dbReference>
<feature type="domain" description="Ketoreductase" evidence="4">
    <location>
        <begin position="2"/>
        <end position="186"/>
    </location>
</feature>
<comment type="caution">
    <text evidence="5">The sequence shown here is derived from an EMBL/GenBank/DDBJ whole genome shotgun (WGS) entry which is preliminary data.</text>
</comment>
<dbReference type="EMBL" id="SHKL01000001">
    <property type="protein sequence ID" value="RZT85718.1"/>
    <property type="molecule type" value="Genomic_DNA"/>
</dbReference>
<evidence type="ECO:0000313" key="6">
    <source>
        <dbReference type="Proteomes" id="UP000291591"/>
    </source>
</evidence>
<sequence length="274" mass="28318">MPTALVTGGSRGLGEVYARELAERGYSLVLVARDGARLAVTAERIGRATGAIVETLPADLTHPAGLAAVVRRVADRERPVDLLVNNAGVECDAVFADAPVEALTAEIDLNVTAVMRLSRAAVPAMVARGRGAILNVASFAGYLPSGGNAYGASKAWVLAFTDTVSASLSGTGVTATAVAAGRIRGEDDPSGPLWLDPRTVVRRSLNDAARGRTLSTPGSVYRGVVGYLEAPRTALRLAARLAGRGRDRCARLERSAVAEPVTADAGPPRLRSAA</sequence>